<proteinExistence type="predicted"/>
<dbReference type="EMBL" id="CP018477">
    <property type="protein sequence ID" value="ASV76493.1"/>
    <property type="molecule type" value="Genomic_DNA"/>
</dbReference>
<dbReference type="Proteomes" id="UP000215086">
    <property type="component" value="Chromosome"/>
</dbReference>
<gene>
    <name evidence="1" type="ORF">THTE_3892</name>
</gene>
<keyword evidence="2" id="KW-1185">Reference proteome</keyword>
<protein>
    <submittedName>
        <fullName evidence="1">Uncharacterized protein</fullName>
    </submittedName>
</protein>
<reference evidence="1 2" key="1">
    <citation type="journal article" name="Front. Microbiol.">
        <title>Sugar Metabolism of the First Thermophilic Planctomycete Thermogutta terrifontis: Comparative Genomic and Transcriptomic Approaches.</title>
        <authorList>
            <person name="Elcheninov A.G."/>
            <person name="Menzel P."/>
            <person name="Gudbergsdottir S.R."/>
            <person name="Slesarev A.I."/>
            <person name="Kadnikov V.V."/>
            <person name="Krogh A."/>
            <person name="Bonch-Osmolovskaya E.A."/>
            <person name="Peng X."/>
            <person name="Kublanov I.V."/>
        </authorList>
    </citation>
    <scope>NUCLEOTIDE SEQUENCE [LARGE SCALE GENOMIC DNA]</scope>
    <source>
        <strain evidence="1 2">R1</strain>
    </source>
</reference>
<accession>A0A286RKJ7</accession>
<evidence type="ECO:0000313" key="2">
    <source>
        <dbReference type="Proteomes" id="UP000215086"/>
    </source>
</evidence>
<name>A0A286RKJ7_9BACT</name>
<dbReference type="AlphaFoldDB" id="A0A286RKJ7"/>
<dbReference type="SUPFAM" id="SSF48208">
    <property type="entry name" value="Six-hairpin glycosidases"/>
    <property type="match status" value="1"/>
</dbReference>
<dbReference type="KEGG" id="ttf:THTE_3892"/>
<dbReference type="GO" id="GO:0005975">
    <property type="term" value="P:carbohydrate metabolic process"/>
    <property type="evidence" value="ECO:0007669"/>
    <property type="project" value="InterPro"/>
</dbReference>
<evidence type="ECO:0000313" key="1">
    <source>
        <dbReference type="EMBL" id="ASV76493.1"/>
    </source>
</evidence>
<dbReference type="InterPro" id="IPR008928">
    <property type="entry name" value="6-hairpin_glycosidase_sf"/>
</dbReference>
<sequence length="879" mass="99545">MSLEPDEYKANLIVNLPAGWAGESLRIPFRCGVPVPKGRICGPATASVSGQGVTDYGCLVETLACWPDGSSRWLAVEGVLSLSRVGGPRQVVTVGLRPNSENHAPYHTQIACGNQKDAVLDVLSNRLYVGRPDTRVNISIYINDAKKRKISLEITGHEPVRIKGPVEKLVVRGRFGKKRDLLLVGSVTHYRPLAAMLMTITLRNSRRARHRGGLWDLGDPGSILLSEFGLDIELPSAIRTWYWADGWKCLSWDCLPINQCDDDGNGESRELWSVFQASSGGENWNSVNHIDGQGQVRLPFKGYVLRFGKEEKRGDRITPLCVAATDFGAIGIVPRRFWEEFPKRISVFPRSVRIALLAGYDEQVHELQGGEQKTFNVWVVYPDCKTQNVHGLLSQLVGLSFSSVTVDHIPSDFPEVLAPLPCTNQWANSRLAEFAEKAAFGPTGILANREKVDEFGWRHFGDTYADHEETHYQGSLPLTSHYNNQFDLLYGCILQRLISRDPRWDEIIVPLANHVIDIDIYHTDQDRSTFNHGLFWMTDHYRTAYTATHRAFSRFNASTKRYGGGPCNEHNYTSGLALYYFLWGDERAKEAVLELANWVIAMEDGSQTPYFVVDCGPTGLSTMTSSHDYHGPGRGAANSINALLDAWLLTGEKRYLEFAEVLIRRTVHPEDNIAALDLRNAELRWSYTMYLEVLGKYLRIKRAFGDMDTMHEYVRRSLVRYAEWMVDNEEPYLARAEQLEYPTEAWAAQDFRKTTVLLCASQYAAPEVAAGFRNKAIALAEAAWRDLLRFPRPHNVRAAAVILTQGIWHLALEQSSTDVCCTAQNTNGRNLWPREMFIPQRTRVRNKLKSPRGWLTLLLRVTNPRTMGRLLYLLWKWRN</sequence>
<organism evidence="1 2">
    <name type="scientific">Thermogutta terrifontis</name>
    <dbReference type="NCBI Taxonomy" id="1331910"/>
    <lineage>
        <taxon>Bacteria</taxon>
        <taxon>Pseudomonadati</taxon>
        <taxon>Planctomycetota</taxon>
        <taxon>Planctomycetia</taxon>
        <taxon>Pirellulales</taxon>
        <taxon>Thermoguttaceae</taxon>
        <taxon>Thermogutta</taxon>
    </lineage>
</organism>